<accession>A0A4Y2PWS8</accession>
<name>A0A4Y2PWS8_ARAVE</name>
<evidence type="ECO:0000313" key="2">
    <source>
        <dbReference type="EMBL" id="GBN55538.1"/>
    </source>
</evidence>
<dbReference type="EMBL" id="BGPR01012319">
    <property type="protein sequence ID" value="GBN55552.1"/>
    <property type="molecule type" value="Genomic_DNA"/>
</dbReference>
<dbReference type="Proteomes" id="UP000499080">
    <property type="component" value="Unassembled WGS sequence"/>
</dbReference>
<sequence length="230" mass="25842">MPGDYFQQGKLTCGYLAGQKKRFLNKASEEGLKVSELSGKKCGLYLEELICGIQHWMLLDTGANVTPLRTDLAKKLKEKLIHTAPNIYLKIATGEKTEIRGKLDASIECGPRKFYYRIYVVDITNPCILGLDFLQKFNFTVDLEKKEIRTGGQEISMFSASIQHSKSCSVLAKKRSIIPGRSECLIQGVPKVSGQSIRAVMDLPSQDSQKNVLVAPHSLMWKWKPFPIEF</sequence>
<evidence type="ECO:0000313" key="3">
    <source>
        <dbReference type="EMBL" id="GBN55552.1"/>
    </source>
</evidence>
<dbReference type="SUPFAM" id="SSF50630">
    <property type="entry name" value="Acid proteases"/>
    <property type="match status" value="1"/>
</dbReference>
<keyword evidence="5" id="KW-1185">Reference proteome</keyword>
<dbReference type="OrthoDB" id="6512026at2759"/>
<proteinExistence type="predicted"/>
<evidence type="ECO:0000313" key="5">
    <source>
        <dbReference type="Proteomes" id="UP000499080"/>
    </source>
</evidence>
<organism evidence="3 5">
    <name type="scientific">Araneus ventricosus</name>
    <name type="common">Orbweaver spider</name>
    <name type="synonym">Epeira ventricosa</name>
    <dbReference type="NCBI Taxonomy" id="182803"/>
    <lineage>
        <taxon>Eukaryota</taxon>
        <taxon>Metazoa</taxon>
        <taxon>Ecdysozoa</taxon>
        <taxon>Arthropoda</taxon>
        <taxon>Chelicerata</taxon>
        <taxon>Arachnida</taxon>
        <taxon>Araneae</taxon>
        <taxon>Araneomorphae</taxon>
        <taxon>Entelegynae</taxon>
        <taxon>Araneoidea</taxon>
        <taxon>Araneidae</taxon>
        <taxon>Araneus</taxon>
    </lineage>
</organism>
<dbReference type="EMBL" id="BGPR01012314">
    <property type="protein sequence ID" value="GBN55534.1"/>
    <property type="molecule type" value="Genomic_DNA"/>
</dbReference>
<evidence type="ECO:0000313" key="4">
    <source>
        <dbReference type="EMBL" id="GBN55562.1"/>
    </source>
</evidence>
<gene>
    <name evidence="2" type="ORF">AVEN_116109_1</name>
    <name evidence="3" type="ORF">AVEN_222931_1</name>
    <name evidence="1" type="ORF">AVEN_235853_1</name>
    <name evidence="4" type="ORF">AVEN_51157_1</name>
</gene>
<evidence type="ECO:0008006" key="6">
    <source>
        <dbReference type="Google" id="ProtNLM"/>
    </source>
</evidence>
<comment type="caution">
    <text evidence="3">The sequence shown here is derived from an EMBL/GenBank/DDBJ whole genome shotgun (WGS) entry which is preliminary data.</text>
</comment>
<reference evidence="3 5" key="1">
    <citation type="journal article" date="2019" name="Sci. Rep.">
        <title>Orb-weaving spider Araneus ventricosus genome elucidates the spidroin gene catalogue.</title>
        <authorList>
            <person name="Kono N."/>
            <person name="Nakamura H."/>
            <person name="Ohtoshi R."/>
            <person name="Moran D.A.P."/>
            <person name="Shinohara A."/>
            <person name="Yoshida Y."/>
            <person name="Fujiwara M."/>
            <person name="Mori M."/>
            <person name="Tomita M."/>
            <person name="Arakawa K."/>
        </authorList>
    </citation>
    <scope>NUCLEOTIDE SEQUENCE [LARGE SCALE GENOMIC DNA]</scope>
</reference>
<protein>
    <recommendedName>
        <fullName evidence="6">Peptidase A2 domain-containing protein</fullName>
    </recommendedName>
</protein>
<dbReference type="CDD" id="cd00303">
    <property type="entry name" value="retropepsin_like"/>
    <property type="match status" value="1"/>
</dbReference>
<dbReference type="EMBL" id="BGPR01012316">
    <property type="protein sequence ID" value="GBN55538.1"/>
    <property type="molecule type" value="Genomic_DNA"/>
</dbReference>
<dbReference type="InterPro" id="IPR021109">
    <property type="entry name" value="Peptidase_aspartic_dom_sf"/>
</dbReference>
<dbReference type="EMBL" id="BGPR01012322">
    <property type="protein sequence ID" value="GBN55562.1"/>
    <property type="molecule type" value="Genomic_DNA"/>
</dbReference>
<dbReference type="Gene3D" id="2.40.70.10">
    <property type="entry name" value="Acid Proteases"/>
    <property type="match status" value="1"/>
</dbReference>
<dbReference type="Pfam" id="PF13975">
    <property type="entry name" value="gag-asp_proteas"/>
    <property type="match status" value="1"/>
</dbReference>
<dbReference type="AlphaFoldDB" id="A0A4Y2PWS8"/>
<evidence type="ECO:0000313" key="1">
    <source>
        <dbReference type="EMBL" id="GBN55534.1"/>
    </source>
</evidence>